<evidence type="ECO:0000313" key="2">
    <source>
        <dbReference type="EMBL" id="KAJ3786452.1"/>
    </source>
</evidence>
<organism evidence="2 3">
    <name type="scientific">Lentinula aff. detonsa</name>
    <dbReference type="NCBI Taxonomy" id="2804958"/>
    <lineage>
        <taxon>Eukaryota</taxon>
        <taxon>Fungi</taxon>
        <taxon>Dikarya</taxon>
        <taxon>Basidiomycota</taxon>
        <taxon>Agaricomycotina</taxon>
        <taxon>Agaricomycetes</taxon>
        <taxon>Agaricomycetidae</taxon>
        <taxon>Agaricales</taxon>
        <taxon>Marasmiineae</taxon>
        <taxon>Omphalotaceae</taxon>
        <taxon>Lentinula</taxon>
    </lineage>
</organism>
<dbReference type="EMBL" id="MU793314">
    <property type="protein sequence ID" value="KAJ3786452.1"/>
    <property type="molecule type" value="Genomic_DNA"/>
</dbReference>
<reference evidence="2" key="1">
    <citation type="submission" date="2022-08" db="EMBL/GenBank/DDBJ databases">
        <authorList>
            <consortium name="DOE Joint Genome Institute"/>
            <person name="Min B."/>
            <person name="Riley R."/>
            <person name="Sierra-Patev S."/>
            <person name="Naranjo-Ortiz M."/>
            <person name="Looney B."/>
            <person name="Konkel Z."/>
            <person name="Slot J.C."/>
            <person name="Sakamoto Y."/>
            <person name="Steenwyk J.L."/>
            <person name="Rokas A."/>
            <person name="Carro J."/>
            <person name="Camarero S."/>
            <person name="Ferreira P."/>
            <person name="Molpeceres G."/>
            <person name="Ruiz-Duenas F.J."/>
            <person name="Serrano A."/>
            <person name="Henrissat B."/>
            <person name="Drula E."/>
            <person name="Hughes K.W."/>
            <person name="Mata J.L."/>
            <person name="Ishikawa N.K."/>
            <person name="Vargas-Isla R."/>
            <person name="Ushijima S."/>
            <person name="Smith C.A."/>
            <person name="Ahrendt S."/>
            <person name="Andreopoulos W."/>
            <person name="He G."/>
            <person name="Labutti K."/>
            <person name="Lipzen A."/>
            <person name="Ng V."/>
            <person name="Sandor L."/>
            <person name="Barry K."/>
            <person name="Martinez A.T."/>
            <person name="Xiao Y."/>
            <person name="Gibbons J.G."/>
            <person name="Terashima K."/>
            <person name="Hibbett D.S."/>
            <person name="Grigoriev I.V."/>
        </authorList>
    </citation>
    <scope>NUCLEOTIDE SEQUENCE</scope>
    <source>
        <strain evidence="2">TFB10291</strain>
    </source>
</reference>
<dbReference type="AlphaFoldDB" id="A0AA38NJZ0"/>
<dbReference type="Proteomes" id="UP001163798">
    <property type="component" value="Unassembled WGS sequence"/>
</dbReference>
<protein>
    <submittedName>
        <fullName evidence="2">Uncharacterized protein</fullName>
    </submittedName>
</protein>
<evidence type="ECO:0000256" key="1">
    <source>
        <dbReference type="SAM" id="SignalP"/>
    </source>
</evidence>
<feature type="signal peptide" evidence="1">
    <location>
        <begin position="1"/>
        <end position="19"/>
    </location>
</feature>
<name>A0AA38NJZ0_9AGAR</name>
<comment type="caution">
    <text evidence="2">The sequence shown here is derived from an EMBL/GenBank/DDBJ whole genome shotgun (WGS) entry which is preliminary data.</text>
</comment>
<gene>
    <name evidence="2" type="ORF">GGU10DRAFT_172974</name>
</gene>
<keyword evidence="1" id="KW-0732">Signal</keyword>
<sequence length="77" mass="8784">MVTLASILIILVFSLYKTCCPLKTKVFTFKLSYAFGGVESELVGLSALEDAILLEEKWWVEEEKDLWIRQMIAAQNV</sequence>
<evidence type="ECO:0000313" key="3">
    <source>
        <dbReference type="Proteomes" id="UP001163798"/>
    </source>
</evidence>
<accession>A0AA38NJZ0</accession>
<proteinExistence type="predicted"/>
<keyword evidence="3" id="KW-1185">Reference proteome</keyword>
<feature type="chain" id="PRO_5041224873" evidence="1">
    <location>
        <begin position="20"/>
        <end position="77"/>
    </location>
</feature>